<feature type="binding site" evidence="8">
    <location>
        <position position="71"/>
    </location>
    <ligand>
        <name>GTP</name>
        <dbReference type="ChEBI" id="CHEBI:37565"/>
    </ligand>
</feature>
<comment type="function">
    <text evidence="8">Transfers a GMP moiety from GTP to Mo-molybdopterin (Mo-MPT) cofactor (Moco or molybdenum cofactor) to form Mo-molybdopterin guanine dinucleotide (Mo-MGD) cofactor.</text>
</comment>
<evidence type="ECO:0000259" key="9">
    <source>
        <dbReference type="Pfam" id="PF12804"/>
    </source>
</evidence>
<dbReference type="InterPro" id="IPR029044">
    <property type="entry name" value="Nucleotide-diphossugar_trans"/>
</dbReference>
<feature type="domain" description="MobA-like NTP transferase" evidence="9">
    <location>
        <begin position="7"/>
        <end position="160"/>
    </location>
</feature>
<proteinExistence type="inferred from homology"/>
<keyword evidence="3 8" id="KW-0479">Metal-binding</keyword>
<dbReference type="HAMAP" id="MF_00316">
    <property type="entry name" value="MobA"/>
    <property type="match status" value="1"/>
</dbReference>
<feature type="binding site" evidence="8">
    <location>
        <position position="22"/>
    </location>
    <ligand>
        <name>GTP</name>
        <dbReference type="ChEBI" id="CHEBI:37565"/>
    </ligand>
</feature>
<comment type="cofactor">
    <cofactor evidence="8">
        <name>Mg(2+)</name>
        <dbReference type="ChEBI" id="CHEBI:18420"/>
    </cofactor>
</comment>
<feature type="binding site" evidence="8">
    <location>
        <position position="102"/>
    </location>
    <ligand>
        <name>GTP</name>
        <dbReference type="ChEBI" id="CHEBI:37565"/>
    </ligand>
</feature>
<evidence type="ECO:0000313" key="10">
    <source>
        <dbReference type="EMBL" id="CEE00204.1"/>
    </source>
</evidence>
<dbReference type="EMBL" id="CCRF01000010">
    <property type="protein sequence ID" value="CEE00204.1"/>
    <property type="molecule type" value="Genomic_DNA"/>
</dbReference>
<evidence type="ECO:0000256" key="5">
    <source>
        <dbReference type="ARBA" id="ARBA00022842"/>
    </source>
</evidence>
<dbReference type="GO" id="GO:0061603">
    <property type="term" value="F:molybdenum cofactor guanylyltransferase activity"/>
    <property type="evidence" value="ECO:0007669"/>
    <property type="project" value="UniProtKB-EC"/>
</dbReference>
<evidence type="ECO:0000313" key="11">
    <source>
        <dbReference type="Proteomes" id="UP000040576"/>
    </source>
</evidence>
<dbReference type="GO" id="GO:0046872">
    <property type="term" value="F:metal ion binding"/>
    <property type="evidence" value="ECO:0007669"/>
    <property type="project" value="UniProtKB-KW"/>
</dbReference>
<dbReference type="GO" id="GO:0006777">
    <property type="term" value="P:Mo-molybdopterin cofactor biosynthetic process"/>
    <property type="evidence" value="ECO:0007669"/>
    <property type="project" value="UniProtKB-KW"/>
</dbReference>
<evidence type="ECO:0000256" key="7">
    <source>
        <dbReference type="ARBA" id="ARBA00023150"/>
    </source>
</evidence>
<comment type="caution">
    <text evidence="8">Lacks conserved residue(s) required for the propagation of feature annotation.</text>
</comment>
<keyword evidence="2 8" id="KW-0808">Transferase</keyword>
<keyword evidence="1 8" id="KW-0963">Cytoplasm</keyword>
<feature type="binding site" evidence="8">
    <location>
        <begin position="10"/>
        <end position="12"/>
    </location>
    <ligand>
        <name>GTP</name>
        <dbReference type="ChEBI" id="CHEBI:37565"/>
    </ligand>
</feature>
<dbReference type="Pfam" id="PF12804">
    <property type="entry name" value="NTP_transf_3"/>
    <property type="match status" value="1"/>
</dbReference>
<comment type="catalytic activity">
    <reaction evidence="8">
        <text>Mo-molybdopterin + GTP + H(+) = Mo-molybdopterin guanine dinucleotide + diphosphate</text>
        <dbReference type="Rhea" id="RHEA:34243"/>
        <dbReference type="ChEBI" id="CHEBI:15378"/>
        <dbReference type="ChEBI" id="CHEBI:33019"/>
        <dbReference type="ChEBI" id="CHEBI:37565"/>
        <dbReference type="ChEBI" id="CHEBI:71302"/>
        <dbReference type="ChEBI" id="CHEBI:71310"/>
        <dbReference type="EC" id="2.7.7.77"/>
    </reaction>
</comment>
<gene>
    <name evidence="8" type="primary">mobA</name>
    <name evidence="10" type="ORF">BT1A1_0343</name>
</gene>
<dbReference type="SUPFAM" id="SSF53448">
    <property type="entry name" value="Nucleotide-diphospho-sugar transferases"/>
    <property type="match status" value="1"/>
</dbReference>
<dbReference type="GO" id="GO:0005525">
    <property type="term" value="F:GTP binding"/>
    <property type="evidence" value="ECO:0007669"/>
    <property type="project" value="UniProtKB-UniRule"/>
</dbReference>
<protein>
    <recommendedName>
        <fullName evidence="8">Probable molybdenum cofactor guanylyltransferase</fullName>
        <shortName evidence="8">MoCo guanylyltransferase</shortName>
        <ecNumber evidence="8">2.7.7.77</ecNumber>
    </recommendedName>
    <alternativeName>
        <fullName evidence="8">GTP:molybdopterin guanylyltransferase</fullName>
    </alternativeName>
    <alternativeName>
        <fullName evidence="8">Mo-MPT guanylyltransferase</fullName>
    </alternativeName>
    <alternativeName>
        <fullName evidence="8">Molybdopterin guanylyltransferase</fullName>
    </alternativeName>
    <alternativeName>
        <fullName evidence="8">Molybdopterin-guanine dinucleotide synthase</fullName>
        <shortName evidence="8">MGD synthase</shortName>
    </alternativeName>
</protein>
<dbReference type="PANTHER" id="PTHR19136">
    <property type="entry name" value="MOLYBDENUM COFACTOR GUANYLYLTRANSFERASE"/>
    <property type="match status" value="1"/>
</dbReference>
<name>A0A090KNE4_9BACI</name>
<evidence type="ECO:0000256" key="4">
    <source>
        <dbReference type="ARBA" id="ARBA00022741"/>
    </source>
</evidence>
<accession>A0A090KNE4</accession>
<dbReference type="CDD" id="cd02503">
    <property type="entry name" value="MobA"/>
    <property type="match status" value="1"/>
</dbReference>
<evidence type="ECO:0000256" key="3">
    <source>
        <dbReference type="ARBA" id="ARBA00022723"/>
    </source>
</evidence>
<reference evidence="10 11" key="1">
    <citation type="submission" date="2014-07" db="EMBL/GenBank/DDBJ databases">
        <authorList>
            <person name="Wibberg Daniel"/>
        </authorList>
    </citation>
    <scope>NUCLEOTIDE SEQUENCE [LARGE SCALE GENOMIC DNA]</scope>
</reference>
<keyword evidence="7 8" id="KW-0501">Molybdenum cofactor biosynthesis</keyword>
<comment type="domain">
    <text evidence="8">The N-terminal domain determines nucleotide recognition and specific binding, while the C-terminal domain determines the specific binding to the target protein.</text>
</comment>
<dbReference type="EC" id="2.7.7.77" evidence="8"/>
<dbReference type="Proteomes" id="UP000040576">
    <property type="component" value="Unassembled WGS sequence"/>
</dbReference>
<evidence type="ECO:0000256" key="8">
    <source>
        <dbReference type="HAMAP-Rule" id="MF_00316"/>
    </source>
</evidence>
<keyword evidence="4 8" id="KW-0547">Nucleotide-binding</keyword>
<dbReference type="GO" id="GO:0005737">
    <property type="term" value="C:cytoplasm"/>
    <property type="evidence" value="ECO:0007669"/>
    <property type="project" value="UniProtKB-SubCell"/>
</dbReference>
<keyword evidence="5 8" id="KW-0460">Magnesium</keyword>
<organism evidence="10 11">
    <name type="scientific">Caldibacillus thermoamylovorans</name>
    <dbReference type="NCBI Taxonomy" id="35841"/>
    <lineage>
        <taxon>Bacteria</taxon>
        <taxon>Bacillati</taxon>
        <taxon>Bacillota</taxon>
        <taxon>Bacilli</taxon>
        <taxon>Bacillales</taxon>
        <taxon>Bacillaceae</taxon>
        <taxon>Caldibacillus</taxon>
    </lineage>
</organism>
<dbReference type="Gene3D" id="3.90.550.10">
    <property type="entry name" value="Spore Coat Polysaccharide Biosynthesis Protein SpsA, Chain A"/>
    <property type="match status" value="1"/>
</dbReference>
<dbReference type="InterPro" id="IPR025877">
    <property type="entry name" value="MobA-like_NTP_Trfase"/>
</dbReference>
<dbReference type="PATRIC" id="fig|35841.9.peg.3343"/>
<dbReference type="InterPro" id="IPR013482">
    <property type="entry name" value="Molybde_CF_guanTrfase"/>
</dbReference>
<dbReference type="PANTHER" id="PTHR19136:SF81">
    <property type="entry name" value="MOLYBDENUM COFACTOR GUANYLYLTRANSFERASE"/>
    <property type="match status" value="1"/>
</dbReference>
<evidence type="ECO:0000256" key="2">
    <source>
        <dbReference type="ARBA" id="ARBA00022679"/>
    </source>
</evidence>
<comment type="similarity">
    <text evidence="8">Belongs to the MobA family.</text>
</comment>
<comment type="subcellular location">
    <subcellularLocation>
        <location evidence="8">Cytoplasm</location>
    </subcellularLocation>
</comment>
<evidence type="ECO:0000256" key="1">
    <source>
        <dbReference type="ARBA" id="ARBA00022490"/>
    </source>
</evidence>
<evidence type="ECO:0000256" key="6">
    <source>
        <dbReference type="ARBA" id="ARBA00023134"/>
    </source>
</evidence>
<dbReference type="RefSeq" id="WP_051988951.1">
    <property type="nucleotide sequence ID" value="NZ_CCRF01000010.1"/>
</dbReference>
<keyword evidence="6 8" id="KW-0342">GTP-binding</keyword>
<feature type="binding site" evidence="8">
    <location>
        <position position="102"/>
    </location>
    <ligand>
        <name>Mg(2+)</name>
        <dbReference type="ChEBI" id="CHEBI:18420"/>
    </ligand>
</feature>
<dbReference type="AlphaFoldDB" id="A0A090KNE4"/>
<keyword evidence="11" id="KW-1185">Reference proteome</keyword>
<sequence length="204" mass="23291">MNDIYQGVVLAGGESRRFGSPKAFAEIDGIPFYQCSINAIQPFCSSIVIVTKPNLQEKFKRDRHNVAVINDVKEFRGQGPLAGLYSAMEYRASPWYMVTPIDVPFVEASIFGQLIKFIDKNIDGIVPIVSGKKQPLIAIYNYSIKDEIRHMLENGERSVQQLLGKFNIRYIPMNIEQSFININRKTDFFQYIQPEVSIFGEELK</sequence>